<proteinExistence type="predicted"/>
<evidence type="ECO:0000313" key="2">
    <source>
        <dbReference type="Proteomes" id="UP000215244"/>
    </source>
</evidence>
<protein>
    <submittedName>
        <fullName evidence="1">Uncharacterized protein</fullName>
    </submittedName>
</protein>
<sequence length="391" mass="43665">MNRVIFNIILFLITISCSSPKKYDLVIENIGLFDGEKDHGRVNLAINADTIALIALGDIEGDSVIDGTGKYIIPGLVNAHVHASSEEHLKTGYPLGILYLLNMHTGQEDREKDWKELAKDSLGYSVLYGSGHAATVPGGHPTQFSPNMETINDSTNIEDWVDHRIANGADYIKLIHVTRGFMEEPTPPSLNYNQIGELIEYSHQRGYKVVIHATSIDEMVEIAKYKPDGFVHMLDYKDEYPVPEGYFKEIEKSDAFIVPTGGISLKPMDGLPPFIIEWVSENVLNAEERAEIIRKYQEYDIPIVAGTDAQEGQMDFGADYFLELELYKKAGFSNLEVLRTTTGNAAKAFNLPIGEIRVGSQATFLLLNKNPLNDLSNLRTLEQVWKNGKTQ</sequence>
<name>A0A223V4T2_9FLAO</name>
<dbReference type="PROSITE" id="PS51257">
    <property type="entry name" value="PROKAR_LIPOPROTEIN"/>
    <property type="match status" value="1"/>
</dbReference>
<dbReference type="InterPro" id="IPR032466">
    <property type="entry name" value="Metal_Hydrolase"/>
</dbReference>
<dbReference type="SUPFAM" id="SSF51338">
    <property type="entry name" value="Composite domain of metallo-dependent hydrolases"/>
    <property type="match status" value="1"/>
</dbReference>
<dbReference type="GO" id="GO:0016810">
    <property type="term" value="F:hydrolase activity, acting on carbon-nitrogen (but not peptide) bonds"/>
    <property type="evidence" value="ECO:0007669"/>
    <property type="project" value="InterPro"/>
</dbReference>
<evidence type="ECO:0000313" key="1">
    <source>
        <dbReference type="EMBL" id="ASV30217.1"/>
    </source>
</evidence>
<dbReference type="AlphaFoldDB" id="A0A223V4T2"/>
<keyword evidence="2" id="KW-1185">Reference proteome</keyword>
<dbReference type="InterPro" id="IPR051781">
    <property type="entry name" value="Metallo-dep_Hydrolase"/>
</dbReference>
<dbReference type="OrthoDB" id="9797498at2"/>
<dbReference type="Gene3D" id="2.30.40.10">
    <property type="entry name" value="Urease, subunit C, domain 1"/>
    <property type="match status" value="2"/>
</dbReference>
<dbReference type="SUPFAM" id="SSF51556">
    <property type="entry name" value="Metallo-dependent hydrolases"/>
    <property type="match status" value="1"/>
</dbReference>
<dbReference type="EMBL" id="CP022957">
    <property type="protein sequence ID" value="ASV30217.1"/>
    <property type="molecule type" value="Genomic_DNA"/>
</dbReference>
<dbReference type="InterPro" id="IPR006680">
    <property type="entry name" value="Amidohydro-rel"/>
</dbReference>
<dbReference type="PANTHER" id="PTHR43135">
    <property type="entry name" value="ALPHA-D-RIBOSE 1-METHYLPHOSPHONATE 5-TRIPHOSPHATE DIPHOSPHATASE"/>
    <property type="match status" value="1"/>
</dbReference>
<dbReference type="KEGG" id="marb:CJ263_08290"/>
<dbReference type="Gene3D" id="3.20.20.140">
    <property type="entry name" value="Metal-dependent hydrolases"/>
    <property type="match status" value="1"/>
</dbReference>
<organism evidence="1 2">
    <name type="scientific">Maribacter cobaltidurans</name>
    <dbReference type="NCBI Taxonomy" id="1178778"/>
    <lineage>
        <taxon>Bacteria</taxon>
        <taxon>Pseudomonadati</taxon>
        <taxon>Bacteroidota</taxon>
        <taxon>Flavobacteriia</taxon>
        <taxon>Flavobacteriales</taxon>
        <taxon>Flavobacteriaceae</taxon>
        <taxon>Maribacter</taxon>
    </lineage>
</organism>
<dbReference type="Pfam" id="PF01979">
    <property type="entry name" value="Amidohydro_1"/>
    <property type="match status" value="1"/>
</dbReference>
<reference evidence="1 2" key="1">
    <citation type="submission" date="2017-08" db="EMBL/GenBank/DDBJ databases">
        <title>The complete genome sequence of Maribacter sp. B1, isolated from deep-sea sediment.</title>
        <authorList>
            <person name="Wu Y.-H."/>
            <person name="Cheng H."/>
            <person name="Xu X.-W."/>
        </authorList>
    </citation>
    <scope>NUCLEOTIDE SEQUENCE [LARGE SCALE GENOMIC DNA]</scope>
    <source>
        <strain evidence="1 2">B1</strain>
    </source>
</reference>
<dbReference type="PANTHER" id="PTHR43135:SF3">
    <property type="entry name" value="ALPHA-D-RIBOSE 1-METHYLPHOSPHONATE 5-TRIPHOSPHATE DIPHOSPHATASE"/>
    <property type="match status" value="1"/>
</dbReference>
<accession>A0A223V4T2</accession>
<dbReference type="Proteomes" id="UP000215244">
    <property type="component" value="Chromosome"/>
</dbReference>
<gene>
    <name evidence="1" type="ORF">CJ263_08290</name>
</gene>
<dbReference type="InterPro" id="IPR011059">
    <property type="entry name" value="Metal-dep_hydrolase_composite"/>
</dbReference>
<dbReference type="RefSeq" id="WP_094996837.1">
    <property type="nucleotide sequence ID" value="NZ_BMJL01000002.1"/>
</dbReference>